<dbReference type="GO" id="GO:0071164">
    <property type="term" value="F:RNA cap trimethylguanosine synthase activity"/>
    <property type="evidence" value="ECO:0007669"/>
    <property type="project" value="TreeGrafter"/>
</dbReference>
<evidence type="ECO:0000256" key="8">
    <source>
        <dbReference type="SAM" id="MobiDB-lite"/>
    </source>
</evidence>
<feature type="region of interest" description="Disordered" evidence="8">
    <location>
        <begin position="340"/>
        <end position="367"/>
    </location>
</feature>
<feature type="compositionally biased region" description="Low complexity" evidence="8">
    <location>
        <begin position="218"/>
        <end position="230"/>
    </location>
</feature>
<evidence type="ECO:0000313" key="10">
    <source>
        <dbReference type="EMBL" id="BAM39155.1"/>
    </source>
</evidence>
<comment type="catalytic activity">
    <reaction evidence="6">
        <text>a 5'-end (N(7)-methyl 5'-triphosphoguanosine)-ribonucleoside in snRNA + S-adenosyl-L-methionine = a 5'-end (N(2),N(7)-dimethyl 5'-triphosphoguanosine)-ribonucleoside in snRNA + S-adenosyl-L-homocysteine + H(+)</text>
        <dbReference type="Rhea" id="RHEA:78471"/>
        <dbReference type="Rhea" id="RHEA-COMP:19085"/>
        <dbReference type="Rhea" id="RHEA-COMP:19087"/>
        <dbReference type="ChEBI" id="CHEBI:15378"/>
        <dbReference type="ChEBI" id="CHEBI:57856"/>
        <dbReference type="ChEBI" id="CHEBI:59789"/>
        <dbReference type="ChEBI" id="CHEBI:156461"/>
        <dbReference type="ChEBI" id="CHEBI:172880"/>
    </reaction>
    <physiologicalReaction direction="left-to-right" evidence="6">
        <dbReference type="Rhea" id="RHEA:78472"/>
    </physiologicalReaction>
</comment>
<dbReference type="eggNOG" id="KOG2730">
    <property type="taxonomic scope" value="Eukaryota"/>
</dbReference>
<evidence type="ECO:0000256" key="5">
    <source>
        <dbReference type="ARBA" id="ARBA00048763"/>
    </source>
</evidence>
<feature type="region of interest" description="Disordered" evidence="8">
    <location>
        <begin position="295"/>
        <end position="327"/>
    </location>
</feature>
<dbReference type="SUPFAM" id="SSF53335">
    <property type="entry name" value="S-adenosyl-L-methionine-dependent methyltransferases"/>
    <property type="match status" value="1"/>
</dbReference>
<feature type="region of interest" description="Disordered" evidence="8">
    <location>
        <begin position="1"/>
        <end position="25"/>
    </location>
</feature>
<feature type="transmembrane region" description="Helical" evidence="9">
    <location>
        <begin position="665"/>
        <end position="686"/>
    </location>
</feature>
<organism evidence="10 11">
    <name type="scientific">Theileria orientalis strain Shintoku</name>
    <dbReference type="NCBI Taxonomy" id="869250"/>
    <lineage>
        <taxon>Eukaryota</taxon>
        <taxon>Sar</taxon>
        <taxon>Alveolata</taxon>
        <taxon>Apicomplexa</taxon>
        <taxon>Aconoidasida</taxon>
        <taxon>Piroplasmida</taxon>
        <taxon>Theileriidae</taxon>
        <taxon>Theileria</taxon>
    </lineage>
</organism>
<dbReference type="EMBL" id="AP011946">
    <property type="protein sequence ID" value="BAM39155.1"/>
    <property type="molecule type" value="Genomic_DNA"/>
</dbReference>
<dbReference type="VEuPathDB" id="PiroplasmaDB:TOT_010001278"/>
<evidence type="ECO:0000256" key="3">
    <source>
        <dbReference type="ARBA" id="ARBA00047418"/>
    </source>
</evidence>
<dbReference type="KEGG" id="tot:TOT_010001278"/>
<evidence type="ECO:0000256" key="4">
    <source>
        <dbReference type="ARBA" id="ARBA00048740"/>
    </source>
</evidence>
<accession>J4D5S8</accession>
<evidence type="ECO:0000256" key="6">
    <source>
        <dbReference type="ARBA" id="ARBA00049075"/>
    </source>
</evidence>
<dbReference type="Gene3D" id="3.40.50.150">
    <property type="entry name" value="Vaccinia Virus protein VP39"/>
    <property type="match status" value="1"/>
</dbReference>
<evidence type="ECO:0000256" key="2">
    <source>
        <dbReference type="ARBA" id="ARBA00025783"/>
    </source>
</evidence>
<dbReference type="CDD" id="cd02440">
    <property type="entry name" value="AdoMet_MTases"/>
    <property type="match status" value="1"/>
</dbReference>
<evidence type="ECO:0000313" key="11">
    <source>
        <dbReference type="Proteomes" id="UP000003786"/>
    </source>
</evidence>
<proteinExistence type="inferred from homology"/>
<sequence length="688" mass="77755">MGGKELSTSSKKKKPRRTSSYSRVDGLEPNTLYLINLRYDFKRRRSIEGASETIGSEGNNSLDGAFSGDDGREKAECACVGEEYTGAKKQESNVEEPPDVNADNTRNLSKEEGCGEGEKMGCCKSHLCFVAVEYHCLKYDRTSCSDTYFNRDSPEYTSYVVGNIFLKRHPGLLFDEAALCDASWEVESVHLCNRIHSLLNAQSTGKGNTRSERSALETTASASTTNANDTSDSRTDDTAQIVDGSNGNYLVGGSEGNYVVDAVSMNDGSEANTTEEEYANNIDDTCDLDDEVNIEEENDTNEDKDIGYDSSSNDDCENEHSSHTSASEAAIHEYINTHRETEEQDHETETGDGTPAPNQPRRRDTRILDPFCGIGGNLVHFANNFDFSMGVELDKNRVEICENNLRVYEVSGTYAVINDDFFKFAEEFLEDPKGYFEARVGRPDLYRADGPQFDWVFLSPPWGGSNYKGSNNDETYVLEECFTQFYRCIELSSRLGRNVTLFLPRSQSIVEIVKAASLNDFKFILIDSYLTVVPFTKIRCCMIHLLNDVNMFNKNFKIRNVKRIHYTSSCSLESVKIMPIKNYVFDLNHVNMMKMGLLMLLNESSLNVYNKFSELFEEISVNIVLDLVNSAIETYHSNGKYLIMALDWYYWCSLLRPLALLHKSVIAFTFYHVLLFLLNYLVTLLYHL</sequence>
<keyword evidence="9" id="KW-1133">Transmembrane helix</keyword>
<feature type="region of interest" description="Disordered" evidence="8">
    <location>
        <begin position="203"/>
        <end position="251"/>
    </location>
</feature>
<comment type="catalytic activity">
    <reaction evidence="5">
        <text>a 5'-end (N(2),N(7)-dimethyl 5'-triphosphoguanosine)-ribonucleoside in snRNA + S-adenosyl-L-methionine = a 5'-end (N(2),N(2),N(7)-trimethyl 5'-triphosphoguanosine)-ribonucleoside in snRNA + S-adenosyl-L-homocysteine + H(+)</text>
        <dbReference type="Rhea" id="RHEA:78479"/>
        <dbReference type="Rhea" id="RHEA-COMP:19087"/>
        <dbReference type="Rhea" id="RHEA-COMP:19089"/>
        <dbReference type="ChEBI" id="CHEBI:15378"/>
        <dbReference type="ChEBI" id="CHEBI:57856"/>
        <dbReference type="ChEBI" id="CHEBI:59789"/>
        <dbReference type="ChEBI" id="CHEBI:167623"/>
        <dbReference type="ChEBI" id="CHEBI:172880"/>
    </reaction>
    <physiologicalReaction direction="left-to-right" evidence="5">
        <dbReference type="Rhea" id="RHEA:78480"/>
    </physiologicalReaction>
</comment>
<dbReference type="Proteomes" id="UP000003786">
    <property type="component" value="Chromosome 1"/>
</dbReference>
<dbReference type="STRING" id="869250.J4D5S8"/>
<dbReference type="OrthoDB" id="361992at2759"/>
<comment type="catalytic activity">
    <reaction evidence="3">
        <text>a 5'-end (N(2),N(7)-dimethyl 5'-triphosphoguanosine)-ribonucleoside in snoRNA + S-adenosyl-L-methionine = a 5'-end (N(2),N(2),N(7)-trimethyl 5'-triphosphoguanosine)-ribonucleoside in snoRNA + S-adenosyl-L-homocysteine + H(+)</text>
        <dbReference type="Rhea" id="RHEA:78507"/>
        <dbReference type="Rhea" id="RHEA-COMP:19088"/>
        <dbReference type="Rhea" id="RHEA-COMP:19090"/>
        <dbReference type="ChEBI" id="CHEBI:15378"/>
        <dbReference type="ChEBI" id="CHEBI:57856"/>
        <dbReference type="ChEBI" id="CHEBI:59789"/>
        <dbReference type="ChEBI" id="CHEBI:167623"/>
        <dbReference type="ChEBI" id="CHEBI:172880"/>
    </reaction>
    <physiologicalReaction direction="left-to-right" evidence="3">
        <dbReference type="Rhea" id="RHEA:78508"/>
    </physiologicalReaction>
</comment>
<protein>
    <recommendedName>
        <fullName evidence="1">Trimethylguanosine synthase</fullName>
    </recommendedName>
    <alternativeName>
        <fullName evidence="7">Cap-specific guanine-N(2) methyltransferase</fullName>
    </alternativeName>
</protein>
<dbReference type="PANTHER" id="PTHR14741">
    <property type="entry name" value="S-ADENOSYLMETHIONINE-DEPENDENT METHYLTRANSFERASE RELATED"/>
    <property type="match status" value="1"/>
</dbReference>
<dbReference type="AlphaFoldDB" id="J4D5S8"/>
<reference evidence="10 11" key="1">
    <citation type="journal article" date="2012" name="MBio">
        <title>Comparative genome analysis of three eukaryotic parasites with differing abilities to transform leukocytes reveals key mediators of Theileria-induced leukocyte transformation.</title>
        <authorList>
            <person name="Hayashida K."/>
            <person name="Hara Y."/>
            <person name="Abe T."/>
            <person name="Yamasaki C."/>
            <person name="Toyoda A."/>
            <person name="Kosuge T."/>
            <person name="Suzuki Y."/>
            <person name="Sato Y."/>
            <person name="Kawashima S."/>
            <person name="Katayama T."/>
            <person name="Wakaguri H."/>
            <person name="Inoue N."/>
            <person name="Homma K."/>
            <person name="Tada-Umezaki M."/>
            <person name="Yagi Y."/>
            <person name="Fujii Y."/>
            <person name="Habara T."/>
            <person name="Kanehisa M."/>
            <person name="Watanabe H."/>
            <person name="Ito K."/>
            <person name="Gojobori T."/>
            <person name="Sugawara H."/>
            <person name="Imanishi T."/>
            <person name="Weir W."/>
            <person name="Gardner M."/>
            <person name="Pain A."/>
            <person name="Shiels B."/>
            <person name="Hattori M."/>
            <person name="Nene V."/>
            <person name="Sugimoto C."/>
        </authorList>
    </citation>
    <scope>NUCLEOTIDE SEQUENCE [LARGE SCALE GENOMIC DNA]</scope>
    <source>
        <strain evidence="10 11">Shintoku</strain>
    </source>
</reference>
<dbReference type="PANTHER" id="PTHR14741:SF32">
    <property type="entry name" value="TRIMETHYLGUANOSINE SYNTHASE"/>
    <property type="match status" value="1"/>
</dbReference>
<dbReference type="Pfam" id="PF09445">
    <property type="entry name" value="Methyltransf_15"/>
    <property type="match status" value="1"/>
</dbReference>
<feature type="region of interest" description="Disordered" evidence="8">
    <location>
        <begin position="88"/>
        <end position="107"/>
    </location>
</feature>
<keyword evidence="9" id="KW-0812">Transmembrane</keyword>
<keyword evidence="9" id="KW-0472">Membrane</keyword>
<name>J4D5S8_THEOR</name>
<gene>
    <name evidence="10" type="ORF">TOT_010001278</name>
</gene>
<evidence type="ECO:0000256" key="7">
    <source>
        <dbReference type="ARBA" id="ARBA00049790"/>
    </source>
</evidence>
<dbReference type="GO" id="GO:0005634">
    <property type="term" value="C:nucleus"/>
    <property type="evidence" value="ECO:0007669"/>
    <property type="project" value="TreeGrafter"/>
</dbReference>
<evidence type="ECO:0000256" key="9">
    <source>
        <dbReference type="SAM" id="Phobius"/>
    </source>
</evidence>
<dbReference type="InterPro" id="IPR019012">
    <property type="entry name" value="RNA_cap_Gua-N2-MeTrfase"/>
</dbReference>
<comment type="catalytic activity">
    <reaction evidence="4">
        <text>a 5'-end (N(7)-methyl 5'-triphosphoguanosine)-ribonucleoside in snoRNA + S-adenosyl-L-methionine = a 5'-end (N(2),N(7)-dimethyl 5'-triphosphoguanosine)-ribonucleoside in snoRNA + S-adenosyl-L-homocysteine + H(+)</text>
        <dbReference type="Rhea" id="RHEA:78475"/>
        <dbReference type="Rhea" id="RHEA-COMP:19086"/>
        <dbReference type="Rhea" id="RHEA-COMP:19088"/>
        <dbReference type="ChEBI" id="CHEBI:15378"/>
        <dbReference type="ChEBI" id="CHEBI:57856"/>
        <dbReference type="ChEBI" id="CHEBI:59789"/>
        <dbReference type="ChEBI" id="CHEBI:156461"/>
        <dbReference type="ChEBI" id="CHEBI:172880"/>
    </reaction>
    <physiologicalReaction direction="left-to-right" evidence="4">
        <dbReference type="Rhea" id="RHEA:78476"/>
    </physiologicalReaction>
</comment>
<evidence type="ECO:0000256" key="1">
    <source>
        <dbReference type="ARBA" id="ARBA00018517"/>
    </source>
</evidence>
<dbReference type="OMA" id="KIRCCMI"/>
<comment type="similarity">
    <text evidence="2">Belongs to the methyltransferase superfamily. Trimethylguanosine synthase family.</text>
</comment>
<dbReference type="RefSeq" id="XP_009689456.1">
    <property type="nucleotide sequence ID" value="XM_009691161.1"/>
</dbReference>
<keyword evidence="11" id="KW-1185">Reference proteome</keyword>
<dbReference type="InterPro" id="IPR029063">
    <property type="entry name" value="SAM-dependent_MTases_sf"/>
</dbReference>
<dbReference type="GeneID" id="20714077"/>